<keyword evidence="2" id="KW-0732">Signal</keyword>
<feature type="signal peptide" evidence="2">
    <location>
        <begin position="1"/>
        <end position="19"/>
    </location>
</feature>
<feature type="transmembrane region" description="Helical" evidence="1">
    <location>
        <begin position="70"/>
        <end position="90"/>
    </location>
</feature>
<sequence length="167" mass="17984">MAVLGVLVILGGVFAAVFAEYSYDVYFSDDALVPFGSIAHFFLLALAAQMISLGVAAFADPLAVGVARMWFLWVTLAMVGPGAAAIAGRVDDVREFAVFDVSAGFVVWALLAYQTWTTQPEEKYGWIAQRPHARCCDTMQLRQLALRAGGGGTAGRQYRARRLDASA</sequence>
<proteinExistence type="predicted"/>
<feature type="chain" id="PRO_5041664987" evidence="2">
    <location>
        <begin position="20"/>
        <end position="167"/>
    </location>
</feature>
<protein>
    <submittedName>
        <fullName evidence="3">Uncharacterized protein</fullName>
    </submittedName>
</protein>
<keyword evidence="1" id="KW-0472">Membrane</keyword>
<keyword evidence="1" id="KW-1133">Transmembrane helix</keyword>
<feature type="transmembrane region" description="Helical" evidence="1">
    <location>
        <begin position="96"/>
        <end position="113"/>
    </location>
</feature>
<keyword evidence="1" id="KW-0812">Transmembrane</keyword>
<organism evidence="3">
    <name type="scientific">Lotharella oceanica</name>
    <dbReference type="NCBI Taxonomy" id="641309"/>
    <lineage>
        <taxon>Eukaryota</taxon>
        <taxon>Sar</taxon>
        <taxon>Rhizaria</taxon>
        <taxon>Cercozoa</taxon>
        <taxon>Chlorarachniophyceae</taxon>
        <taxon>Lotharella</taxon>
    </lineage>
</organism>
<accession>A0A7S2TRJ6</accession>
<evidence type="ECO:0000313" key="3">
    <source>
        <dbReference type="EMBL" id="CAD9763466.1"/>
    </source>
</evidence>
<reference evidence="3" key="1">
    <citation type="submission" date="2021-01" db="EMBL/GenBank/DDBJ databases">
        <authorList>
            <person name="Corre E."/>
            <person name="Pelletier E."/>
            <person name="Niang G."/>
            <person name="Scheremetjew M."/>
            <person name="Finn R."/>
            <person name="Kale V."/>
            <person name="Holt S."/>
            <person name="Cochrane G."/>
            <person name="Meng A."/>
            <person name="Brown T."/>
            <person name="Cohen L."/>
        </authorList>
    </citation>
    <scope>NUCLEOTIDE SEQUENCE</scope>
    <source>
        <strain evidence="3">CCMP622</strain>
    </source>
</reference>
<evidence type="ECO:0000256" key="2">
    <source>
        <dbReference type="SAM" id="SignalP"/>
    </source>
</evidence>
<dbReference type="EMBL" id="HBHP01015590">
    <property type="protein sequence ID" value="CAD9763466.1"/>
    <property type="molecule type" value="Transcribed_RNA"/>
</dbReference>
<gene>
    <name evidence="3" type="ORF">LSP00402_LOCUS9662</name>
</gene>
<name>A0A7S2TRJ6_9EUKA</name>
<dbReference type="AlphaFoldDB" id="A0A7S2TRJ6"/>
<feature type="transmembrane region" description="Helical" evidence="1">
    <location>
        <begin position="31"/>
        <end position="58"/>
    </location>
</feature>
<evidence type="ECO:0000256" key="1">
    <source>
        <dbReference type="SAM" id="Phobius"/>
    </source>
</evidence>